<evidence type="ECO:0000313" key="1">
    <source>
        <dbReference type="EMBL" id="CRY99352.1"/>
    </source>
</evidence>
<sequence length="70" mass="8363">MAKQCRLKFFQTAFCFWGWGRMLIPCREGGGKTKNLSFNLLFPRVFVKIYQFVFKIHCSKWDKTGKLTFM</sequence>
<name>A0A0H5QBF9_NEIMI</name>
<dbReference type="Proteomes" id="UP000182715">
    <property type="component" value="Unassembled WGS sequence"/>
</dbReference>
<organism evidence="1 2">
    <name type="scientific">Neisseria meningitidis serogroup B</name>
    <dbReference type="NCBI Taxonomy" id="491"/>
    <lineage>
        <taxon>Bacteria</taxon>
        <taxon>Pseudomonadati</taxon>
        <taxon>Pseudomonadota</taxon>
        <taxon>Betaproteobacteria</taxon>
        <taxon>Neisseriales</taxon>
        <taxon>Neisseriaceae</taxon>
        <taxon>Neisseria</taxon>
    </lineage>
</organism>
<dbReference type="EMBL" id="CVTF01000066">
    <property type="protein sequence ID" value="CRY99352.1"/>
    <property type="molecule type" value="Genomic_DNA"/>
</dbReference>
<reference evidence="1 2" key="1">
    <citation type="submission" date="2014-11" db="EMBL/GenBank/DDBJ databases">
        <authorList>
            <person name="Diene M.Seydina."/>
        </authorList>
    </citation>
    <scope>NUCLEOTIDE SEQUENCE [LARGE SCALE GENOMIC DNA]</scope>
    <source>
        <strain evidence="1 2">Neisseria meningitidis CHUV</strain>
    </source>
</reference>
<accession>A0A0H5QBF9</accession>
<dbReference type="AlphaFoldDB" id="A0A0H5QBF9"/>
<evidence type="ECO:0000313" key="2">
    <source>
        <dbReference type="Proteomes" id="UP000182715"/>
    </source>
</evidence>
<proteinExistence type="predicted"/>
<protein>
    <submittedName>
        <fullName evidence="1">Uncharacterized protein</fullName>
    </submittedName>
</protein>